<dbReference type="SUPFAM" id="SSF48452">
    <property type="entry name" value="TPR-like"/>
    <property type="match status" value="2"/>
</dbReference>
<dbReference type="STRING" id="67003.A0A1X0P9Z7"/>
<evidence type="ECO:0000313" key="5">
    <source>
        <dbReference type="Proteomes" id="UP000192257"/>
    </source>
</evidence>
<feature type="repeat" description="TPR" evidence="1">
    <location>
        <begin position="527"/>
        <end position="560"/>
    </location>
</feature>
<dbReference type="Proteomes" id="UP000192257">
    <property type="component" value="Unassembled WGS sequence"/>
</dbReference>
<proteinExistence type="predicted"/>
<dbReference type="PANTHER" id="PTHR44200:SF2">
    <property type="entry name" value="CHAPERONE PROTEIN DNAJ, PUTATIVE-RELATED"/>
    <property type="match status" value="1"/>
</dbReference>
<dbReference type="SMART" id="SM00028">
    <property type="entry name" value="TPR"/>
    <property type="match status" value="6"/>
</dbReference>
<dbReference type="FunFam" id="1.25.40.10:FF:000673">
    <property type="entry name" value="TPR-repeat-containing chaperone protein DNAJ"/>
    <property type="match status" value="1"/>
</dbReference>
<feature type="region of interest" description="Disordered" evidence="2">
    <location>
        <begin position="22"/>
        <end position="41"/>
    </location>
</feature>
<dbReference type="Pfam" id="PF00226">
    <property type="entry name" value="DnaJ"/>
    <property type="match status" value="1"/>
</dbReference>
<organism evidence="4 5">
    <name type="scientific">Trypanosoma theileri</name>
    <dbReference type="NCBI Taxonomy" id="67003"/>
    <lineage>
        <taxon>Eukaryota</taxon>
        <taxon>Discoba</taxon>
        <taxon>Euglenozoa</taxon>
        <taxon>Kinetoplastea</taxon>
        <taxon>Metakinetoplastina</taxon>
        <taxon>Trypanosomatida</taxon>
        <taxon>Trypanosomatidae</taxon>
        <taxon>Trypanosoma</taxon>
    </lineage>
</organism>
<dbReference type="EMBL" id="NBCO01000001">
    <property type="protein sequence ID" value="ORC93635.1"/>
    <property type="molecule type" value="Genomic_DNA"/>
</dbReference>
<dbReference type="InterPro" id="IPR001623">
    <property type="entry name" value="DnaJ_domain"/>
</dbReference>
<name>A0A1X0P9Z7_9TRYP</name>
<keyword evidence="5" id="KW-1185">Reference proteome</keyword>
<dbReference type="CDD" id="cd06257">
    <property type="entry name" value="DnaJ"/>
    <property type="match status" value="1"/>
</dbReference>
<dbReference type="OrthoDB" id="10250354at2759"/>
<dbReference type="InterPro" id="IPR019734">
    <property type="entry name" value="TPR_rpt"/>
</dbReference>
<evidence type="ECO:0000313" key="4">
    <source>
        <dbReference type="EMBL" id="ORC93635.1"/>
    </source>
</evidence>
<dbReference type="PROSITE" id="PS50076">
    <property type="entry name" value="DNAJ_2"/>
    <property type="match status" value="1"/>
</dbReference>
<dbReference type="InterPro" id="IPR052758">
    <property type="entry name" value="SRC_co-chaperone"/>
</dbReference>
<feature type="domain" description="J" evidence="3">
    <location>
        <begin position="583"/>
        <end position="653"/>
    </location>
</feature>
<protein>
    <submittedName>
        <fullName evidence="4">Putative TPR-repeat protein</fullName>
    </submittedName>
</protein>
<feature type="repeat" description="TPR" evidence="1">
    <location>
        <begin position="228"/>
        <end position="261"/>
    </location>
</feature>
<sequence>MSSTSSSFTSYPRSPLRPHHFADDSHDGGIVQPPSQDTTIPDIPNAKWLQKIMTTCFLCELCHKVVIDPVQIVPNVMLTCRRCALSRRVSSEHMIELPTGLIQAFEELYEAQRNLQLRNVNKSPEVDGPNRTVDDSIAGRRMVRVKRTGINPVKQTPLQTTAADVVKAVSKETPVRHHVIQQELRELGESESNKRSMIEADESAERIDLVKQHSSVLRKIQSRSRDSSKVLKTEADMKYEESEYTVALELYSKAIEQQPLDRLTRLSALYGNRSSAYFMAQRYSDCISDCMKVIALEPGNVKMYSRAAKASAIIGDLAASVAHMDAIPENLVTEAIHNEKKRYKSGFELLQRAERAFGTPEGDEIWLMLVAQFSDTIYFRMRLAESLVKQKCYMKAVEILDVVSLSRRTPRLLHMMANCLYLSGFEHFEKARACLVDAQQLDESCAKLLKLINLVDEGKQKGNQLFQQKKFALAVEHYTSAINAAENNNQILRILYCNRAAAHKELGRYREGIEDCTKAIQLDHEFSKAYARRARCHQQLNNFAAAIRDFKSAIQYDPNDRELERELRNCEHSMAKEAEREKDYYYVLGVSRNCNEREIKLRYRELSLRWHPDKCMSLPEEEREQAERRFKVIGEAHTTLIDPARRREYDFKLDRERLTRGGGGAFATYSGDTFRGQAGRYRAGGAGFW</sequence>
<dbReference type="PANTHER" id="PTHR44200">
    <property type="entry name" value="DNAJ HOMOLOG SUBFAMILY C MEMBER 7"/>
    <property type="match status" value="1"/>
</dbReference>
<reference evidence="4 5" key="1">
    <citation type="submission" date="2017-03" db="EMBL/GenBank/DDBJ databases">
        <title>An alternative strategy for trypanosome survival in the mammalian bloodstream revealed through genome and transcriptome analysis of the ubiquitous bovine parasite Trypanosoma (Megatrypanum) theileri.</title>
        <authorList>
            <person name="Kelly S."/>
            <person name="Ivens A."/>
            <person name="Mott A."/>
            <person name="O'Neill E."/>
            <person name="Emms D."/>
            <person name="Macleod O."/>
            <person name="Voorheis P."/>
            <person name="Matthews J."/>
            <person name="Matthews K."/>
            <person name="Carrington M."/>
        </authorList>
    </citation>
    <scope>NUCLEOTIDE SEQUENCE [LARGE SCALE GENOMIC DNA]</scope>
    <source>
        <strain evidence="4">Edinburgh</strain>
    </source>
</reference>
<gene>
    <name evidence="4" type="ORF">TM35_000015120</name>
</gene>
<dbReference type="GeneID" id="39980973"/>
<dbReference type="InterPro" id="IPR036869">
    <property type="entry name" value="J_dom_sf"/>
</dbReference>
<accession>A0A1X0P9Z7</accession>
<dbReference type="SMART" id="SM00271">
    <property type="entry name" value="DnaJ"/>
    <property type="match status" value="1"/>
</dbReference>
<evidence type="ECO:0000259" key="3">
    <source>
        <dbReference type="PROSITE" id="PS50076"/>
    </source>
</evidence>
<dbReference type="PRINTS" id="PR00625">
    <property type="entry name" value="JDOMAIN"/>
</dbReference>
<dbReference type="AlphaFoldDB" id="A0A1X0P9Z7"/>
<dbReference type="RefSeq" id="XP_028887701.1">
    <property type="nucleotide sequence ID" value="XM_029021193.1"/>
</dbReference>
<dbReference type="Gene3D" id="1.10.287.110">
    <property type="entry name" value="DnaJ domain"/>
    <property type="match status" value="1"/>
</dbReference>
<dbReference type="PROSITE" id="PS50005">
    <property type="entry name" value="TPR"/>
    <property type="match status" value="2"/>
</dbReference>
<comment type="caution">
    <text evidence="4">The sequence shown here is derived from an EMBL/GenBank/DDBJ whole genome shotgun (WGS) entry which is preliminary data.</text>
</comment>
<evidence type="ECO:0000256" key="1">
    <source>
        <dbReference type="PROSITE-ProRule" id="PRU00339"/>
    </source>
</evidence>
<keyword evidence="1" id="KW-0802">TPR repeat</keyword>
<dbReference type="VEuPathDB" id="TriTrypDB:TM35_000015120"/>
<evidence type="ECO:0000256" key="2">
    <source>
        <dbReference type="SAM" id="MobiDB-lite"/>
    </source>
</evidence>
<dbReference type="Gene3D" id="1.25.40.10">
    <property type="entry name" value="Tetratricopeptide repeat domain"/>
    <property type="match status" value="2"/>
</dbReference>
<dbReference type="InterPro" id="IPR011990">
    <property type="entry name" value="TPR-like_helical_dom_sf"/>
</dbReference>
<dbReference type="SUPFAM" id="SSF46565">
    <property type="entry name" value="Chaperone J-domain"/>
    <property type="match status" value="1"/>
</dbReference>
<dbReference type="Pfam" id="PF00515">
    <property type="entry name" value="TPR_1"/>
    <property type="match status" value="2"/>
</dbReference>